<evidence type="ECO:0000256" key="5">
    <source>
        <dbReference type="ARBA" id="ARBA00023136"/>
    </source>
</evidence>
<keyword evidence="5 6" id="KW-0472">Membrane</keyword>
<protein>
    <submittedName>
        <fullName evidence="7">Lysine exporter protein LysE/YggA</fullName>
    </submittedName>
</protein>
<keyword evidence="8" id="KW-1185">Reference proteome</keyword>
<proteinExistence type="predicted"/>
<evidence type="ECO:0000313" key="7">
    <source>
        <dbReference type="EMBL" id="EMS77130.1"/>
    </source>
</evidence>
<comment type="caution">
    <text evidence="7">The sequence shown here is derived from an EMBL/GenBank/DDBJ whole genome shotgun (WGS) entry which is preliminary data.</text>
</comment>
<evidence type="ECO:0000256" key="6">
    <source>
        <dbReference type="SAM" id="Phobius"/>
    </source>
</evidence>
<comment type="subcellular location">
    <subcellularLocation>
        <location evidence="1">Cell membrane</location>
        <topology evidence="1">Multi-pass membrane protein</topology>
    </subcellularLocation>
</comment>
<sequence>MDSDFINSLSGILAVTLVDYIYIILSLIGIGKLLQKNGIKKKFGITGSVILVLFGLMILHKGIAGISETAHVVSVWTPLSSFTSCFILTISSPLTIVFWSSIFSAKAIEKNLSEKPAHDIRDRHRIIYLCFPVFKHVYFIHA</sequence>
<evidence type="ECO:0000256" key="3">
    <source>
        <dbReference type="ARBA" id="ARBA00022692"/>
    </source>
</evidence>
<keyword evidence="3 6" id="KW-0812">Transmembrane</keyword>
<feature type="transmembrane region" description="Helical" evidence="6">
    <location>
        <begin position="75"/>
        <end position="99"/>
    </location>
</feature>
<dbReference type="AlphaFoldDB" id="S0FR18"/>
<dbReference type="Proteomes" id="UP000014216">
    <property type="component" value="Unassembled WGS sequence"/>
</dbReference>
<keyword evidence="2" id="KW-1003">Cell membrane</keyword>
<evidence type="ECO:0000313" key="8">
    <source>
        <dbReference type="Proteomes" id="UP000014216"/>
    </source>
</evidence>
<evidence type="ECO:0000256" key="2">
    <source>
        <dbReference type="ARBA" id="ARBA00022475"/>
    </source>
</evidence>
<dbReference type="OrthoDB" id="7874789at2"/>
<evidence type="ECO:0000256" key="1">
    <source>
        <dbReference type="ARBA" id="ARBA00004651"/>
    </source>
</evidence>
<dbReference type="GO" id="GO:0006865">
    <property type="term" value="P:amino acid transport"/>
    <property type="evidence" value="ECO:0007669"/>
    <property type="project" value="InterPro"/>
</dbReference>
<dbReference type="Pfam" id="PF01810">
    <property type="entry name" value="LysE"/>
    <property type="match status" value="1"/>
</dbReference>
<dbReference type="GO" id="GO:0005886">
    <property type="term" value="C:plasma membrane"/>
    <property type="evidence" value="ECO:0007669"/>
    <property type="project" value="UniProtKB-SubCell"/>
</dbReference>
<feature type="transmembrane region" description="Helical" evidence="6">
    <location>
        <begin position="43"/>
        <end position="63"/>
    </location>
</feature>
<dbReference type="EMBL" id="APJX01000032">
    <property type="protein sequence ID" value="EMS77130.1"/>
    <property type="molecule type" value="Genomic_DNA"/>
</dbReference>
<reference evidence="7 8" key="1">
    <citation type="journal article" date="2013" name="Genome Announc.">
        <title>Draft Genome Sequence of Desulfotignum phosphitoxidans DSM 13687 Strain FiPS-3.</title>
        <authorList>
            <person name="Poehlein A."/>
            <person name="Daniel R."/>
            <person name="Simeonova D.D."/>
        </authorList>
    </citation>
    <scope>NUCLEOTIDE SEQUENCE [LARGE SCALE GENOMIC DNA]</scope>
    <source>
        <strain evidence="7 8">DSM 13687</strain>
    </source>
</reference>
<feature type="transmembrane region" description="Helical" evidence="6">
    <location>
        <begin position="12"/>
        <end position="31"/>
    </location>
</feature>
<gene>
    <name evidence="7" type="ORF">Dpo_33c00010</name>
</gene>
<dbReference type="InterPro" id="IPR001123">
    <property type="entry name" value="LeuE-type"/>
</dbReference>
<accession>S0FR18</accession>
<organism evidence="7 8">
    <name type="scientific">Desulfotignum phosphitoxidans DSM 13687</name>
    <dbReference type="NCBI Taxonomy" id="1286635"/>
    <lineage>
        <taxon>Bacteria</taxon>
        <taxon>Pseudomonadati</taxon>
        <taxon>Thermodesulfobacteriota</taxon>
        <taxon>Desulfobacteria</taxon>
        <taxon>Desulfobacterales</taxon>
        <taxon>Desulfobacteraceae</taxon>
        <taxon>Desulfotignum</taxon>
    </lineage>
</organism>
<keyword evidence="4 6" id="KW-1133">Transmembrane helix</keyword>
<name>S0FR18_9BACT</name>
<evidence type="ECO:0000256" key="4">
    <source>
        <dbReference type="ARBA" id="ARBA00022989"/>
    </source>
</evidence>